<protein>
    <submittedName>
        <fullName evidence="1">Uncharacterized protein</fullName>
    </submittedName>
</protein>
<keyword evidence="2" id="KW-1185">Reference proteome</keyword>
<accession>A0A9P6SVD8</accession>
<gene>
    <name evidence="1" type="ORF">BGZ65_003357</name>
</gene>
<dbReference type="OrthoDB" id="10251048at2759"/>
<reference evidence="1" key="1">
    <citation type="journal article" date="2020" name="Fungal Divers.">
        <title>Resolving the Mortierellaceae phylogeny through synthesis of multi-gene phylogenetics and phylogenomics.</title>
        <authorList>
            <person name="Vandepol N."/>
            <person name="Liber J."/>
            <person name="Desiro A."/>
            <person name="Na H."/>
            <person name="Kennedy M."/>
            <person name="Barry K."/>
            <person name="Grigoriev I.V."/>
            <person name="Miller A.N."/>
            <person name="O'Donnell K."/>
            <person name="Stajich J.E."/>
            <person name="Bonito G."/>
        </authorList>
    </citation>
    <scope>NUCLEOTIDE SEQUENCE</scope>
    <source>
        <strain evidence="1">MES-2147</strain>
    </source>
</reference>
<evidence type="ECO:0000313" key="1">
    <source>
        <dbReference type="EMBL" id="KAG0006810.1"/>
    </source>
</evidence>
<dbReference type="Proteomes" id="UP000749646">
    <property type="component" value="Unassembled WGS sequence"/>
</dbReference>
<organism evidence="1 2">
    <name type="scientific">Modicella reniformis</name>
    <dbReference type="NCBI Taxonomy" id="1440133"/>
    <lineage>
        <taxon>Eukaryota</taxon>
        <taxon>Fungi</taxon>
        <taxon>Fungi incertae sedis</taxon>
        <taxon>Mucoromycota</taxon>
        <taxon>Mortierellomycotina</taxon>
        <taxon>Mortierellomycetes</taxon>
        <taxon>Mortierellales</taxon>
        <taxon>Mortierellaceae</taxon>
        <taxon>Modicella</taxon>
    </lineage>
</organism>
<comment type="caution">
    <text evidence="1">The sequence shown here is derived from an EMBL/GenBank/DDBJ whole genome shotgun (WGS) entry which is preliminary data.</text>
</comment>
<evidence type="ECO:0000313" key="2">
    <source>
        <dbReference type="Proteomes" id="UP000749646"/>
    </source>
</evidence>
<dbReference type="SUPFAM" id="SSF56784">
    <property type="entry name" value="HAD-like"/>
    <property type="match status" value="1"/>
</dbReference>
<proteinExistence type="predicted"/>
<dbReference type="InterPro" id="IPR023214">
    <property type="entry name" value="HAD_sf"/>
</dbReference>
<sequence length="95" mass="10510">MVSTYKYAESVLDKIAPLSAGPNGQLLKRTVYAIGDNPYADIAGANAYGWNSVLVKTGVFKPRGYENHHEHPATTVVDHVEDAIRWIIAKEEKQL</sequence>
<dbReference type="AlphaFoldDB" id="A0A9P6SVD8"/>
<dbReference type="InterPro" id="IPR036412">
    <property type="entry name" value="HAD-like_sf"/>
</dbReference>
<dbReference type="EMBL" id="JAAAHW010000052">
    <property type="protein sequence ID" value="KAG0006810.1"/>
    <property type="molecule type" value="Genomic_DNA"/>
</dbReference>
<dbReference type="Pfam" id="PF13242">
    <property type="entry name" value="Hydrolase_like"/>
    <property type="match status" value="1"/>
</dbReference>
<dbReference type="Gene3D" id="3.40.50.1000">
    <property type="entry name" value="HAD superfamily/HAD-like"/>
    <property type="match status" value="1"/>
</dbReference>
<name>A0A9P6SVD8_9FUNG</name>